<feature type="region of interest" description="Disordered" evidence="2">
    <location>
        <begin position="174"/>
        <end position="225"/>
    </location>
</feature>
<gene>
    <name evidence="4" type="ORF">GCM10010503_20100</name>
</gene>
<evidence type="ECO:0000313" key="4">
    <source>
        <dbReference type="EMBL" id="GGW43438.1"/>
    </source>
</evidence>
<organism evidence="4 5">
    <name type="scientific">Streptomyces lucensis JCM 4490</name>
    <dbReference type="NCBI Taxonomy" id="1306176"/>
    <lineage>
        <taxon>Bacteria</taxon>
        <taxon>Bacillati</taxon>
        <taxon>Actinomycetota</taxon>
        <taxon>Actinomycetes</taxon>
        <taxon>Kitasatosporales</taxon>
        <taxon>Streptomycetaceae</taxon>
        <taxon>Streptomyces</taxon>
    </lineage>
</organism>
<keyword evidence="1" id="KW-0175">Coiled coil</keyword>
<evidence type="ECO:0000256" key="2">
    <source>
        <dbReference type="SAM" id="MobiDB-lite"/>
    </source>
</evidence>
<comment type="caution">
    <text evidence="4">The sequence shown here is derived from an EMBL/GenBank/DDBJ whole genome shotgun (WGS) entry which is preliminary data.</text>
</comment>
<feature type="compositionally biased region" description="Basic and acidic residues" evidence="2">
    <location>
        <begin position="193"/>
        <end position="214"/>
    </location>
</feature>
<dbReference type="EMBL" id="BMUE01000003">
    <property type="protein sequence ID" value="GGW43438.1"/>
    <property type="molecule type" value="Genomic_DNA"/>
</dbReference>
<evidence type="ECO:0000256" key="3">
    <source>
        <dbReference type="SAM" id="Phobius"/>
    </source>
</evidence>
<accession>A0A918J1S8</accession>
<reference evidence="4" key="2">
    <citation type="submission" date="2020-09" db="EMBL/GenBank/DDBJ databases">
        <authorList>
            <person name="Sun Q."/>
            <person name="Ohkuma M."/>
        </authorList>
    </citation>
    <scope>NUCLEOTIDE SEQUENCE</scope>
    <source>
        <strain evidence="4">JCM 4490</strain>
    </source>
</reference>
<reference evidence="4" key="1">
    <citation type="journal article" date="2014" name="Int. J. Syst. Evol. Microbiol.">
        <title>Complete genome sequence of Corynebacterium casei LMG S-19264T (=DSM 44701T), isolated from a smear-ripened cheese.</title>
        <authorList>
            <consortium name="US DOE Joint Genome Institute (JGI-PGF)"/>
            <person name="Walter F."/>
            <person name="Albersmeier A."/>
            <person name="Kalinowski J."/>
            <person name="Ruckert C."/>
        </authorList>
    </citation>
    <scope>NUCLEOTIDE SEQUENCE</scope>
    <source>
        <strain evidence="4">JCM 4490</strain>
    </source>
</reference>
<evidence type="ECO:0000313" key="5">
    <source>
        <dbReference type="Proteomes" id="UP000620224"/>
    </source>
</evidence>
<name>A0A918J1S8_9ACTN</name>
<protein>
    <submittedName>
        <fullName evidence="4">Uncharacterized protein</fullName>
    </submittedName>
</protein>
<dbReference type="AlphaFoldDB" id="A0A918J1S8"/>
<evidence type="ECO:0000256" key="1">
    <source>
        <dbReference type="SAM" id="Coils"/>
    </source>
</evidence>
<proteinExistence type="predicted"/>
<keyword evidence="5" id="KW-1185">Reference proteome</keyword>
<feature type="transmembrane region" description="Helical" evidence="3">
    <location>
        <begin position="6"/>
        <end position="26"/>
    </location>
</feature>
<keyword evidence="3" id="KW-0812">Transmembrane</keyword>
<dbReference type="Proteomes" id="UP000620224">
    <property type="component" value="Unassembled WGS sequence"/>
</dbReference>
<feature type="coiled-coil region" evidence="1">
    <location>
        <begin position="27"/>
        <end position="54"/>
    </location>
</feature>
<keyword evidence="3" id="KW-1133">Transmembrane helix</keyword>
<sequence>MDVTGAGAPIVAVVGVVGTLLSALLTQRAAERSRRREQERAERARARARETEERRTCYVALNTASRQYLAALTDLSHALIRAEDPRAERRRLTEARDLHRDVYAEAQMRLPDPVLALAGEVAHALGTVYGRLRRLDDGAPRPGDSLDAAQGEIDVLWERLRELRRGMRADLGASEASVVAHTAPPRLGPSRPDPPRTDSPRADPPRADPHRSRADPGASRASSGC</sequence>
<dbReference type="RefSeq" id="WP_229815975.1">
    <property type="nucleotide sequence ID" value="NZ_BMUE01000003.1"/>
</dbReference>
<keyword evidence="3" id="KW-0472">Membrane</keyword>